<feature type="transmembrane region" description="Helical" evidence="7">
    <location>
        <begin position="13"/>
        <end position="35"/>
    </location>
</feature>
<evidence type="ECO:0000256" key="4">
    <source>
        <dbReference type="ARBA" id="ARBA00023224"/>
    </source>
</evidence>
<feature type="domain" description="Methyl-accepting transducer" evidence="8">
    <location>
        <begin position="280"/>
        <end position="516"/>
    </location>
</feature>
<keyword evidence="7" id="KW-0812">Transmembrane</keyword>
<dbReference type="CDD" id="cd11386">
    <property type="entry name" value="MCP_signal"/>
    <property type="match status" value="1"/>
</dbReference>
<dbReference type="InterPro" id="IPR004089">
    <property type="entry name" value="MCPsignal_dom"/>
</dbReference>
<sequence length="566" mass="61750">MNFLQNLKVRTKLAILVIFASCLAAALGLVGLAYMKDMGKDTKEMYQDRLQPIQTIGKMRSNNKAMDSYMLEAMLSKDKAYSKQLVDQIDQLVQENISMEDPSFFKEGVLSFDDYGKIVDQFSEARKKSLDLAKENKNKEAYEVYVNEVKAISQQFDDSIIKLREYHEKTAKQVDIDNDDKIAKASWTLFSLIIVGIILLIAFGMLVSRIITRPLSDISGLMKYAAEGDLTHKGDYQSGDELGQLNASYNHMMDSIRDTISKVNENAEMVVASSAQLSASAEQSTQASTHIASTIQDLAQGSETQLRSTEESEKAIHGITEYTKQINENTNAVSASAKQSAELSAEGEKKIREMVDQMQTISNNVAGLGKAVKALSERSAEIGSINSVITNIADQTNLLALNAAIEAARAGEHGKGFAVVADEVRKLAEQSVNSADQIKALIGTIQDETEETLSNMDETIRGVEVGIQVARSAGDSFAEIEQAIQQVSNQFNDVAHAINQLTDGSLQVADSIRNVKEVAETAAASSQTVSAGTEEQLASMEEIETSASGLAEISEELQHAVKRFKL</sequence>
<dbReference type="RefSeq" id="WP_348026785.1">
    <property type="nucleotide sequence ID" value="NZ_CP129113.1"/>
</dbReference>
<evidence type="ECO:0000313" key="11">
    <source>
        <dbReference type="Proteomes" id="UP001180087"/>
    </source>
</evidence>
<evidence type="ECO:0000259" key="9">
    <source>
        <dbReference type="PROSITE" id="PS50885"/>
    </source>
</evidence>
<dbReference type="InterPro" id="IPR003660">
    <property type="entry name" value="HAMP_dom"/>
</dbReference>
<protein>
    <submittedName>
        <fullName evidence="10">Methyl-accepting chemotaxis protein</fullName>
    </submittedName>
</protein>
<dbReference type="SUPFAM" id="SSF58104">
    <property type="entry name" value="Methyl-accepting chemotaxis protein (MCP) signaling domain"/>
    <property type="match status" value="1"/>
</dbReference>
<dbReference type="InterPro" id="IPR024478">
    <property type="entry name" value="HlyB_4HB_MCP"/>
</dbReference>
<dbReference type="Pfam" id="PF00672">
    <property type="entry name" value="HAMP"/>
    <property type="match status" value="1"/>
</dbReference>
<keyword evidence="11" id="KW-1185">Reference proteome</keyword>
<evidence type="ECO:0000256" key="3">
    <source>
        <dbReference type="ARBA" id="ARBA00023136"/>
    </source>
</evidence>
<keyword evidence="3 7" id="KW-0472">Membrane</keyword>
<dbReference type="SMART" id="SM00304">
    <property type="entry name" value="HAMP"/>
    <property type="match status" value="2"/>
</dbReference>
<dbReference type="PANTHER" id="PTHR32089">
    <property type="entry name" value="METHYL-ACCEPTING CHEMOTAXIS PROTEIN MCPB"/>
    <property type="match status" value="1"/>
</dbReference>
<dbReference type="PRINTS" id="PR00260">
    <property type="entry name" value="CHEMTRNSDUCR"/>
</dbReference>
<evidence type="ECO:0000259" key="8">
    <source>
        <dbReference type="PROSITE" id="PS50111"/>
    </source>
</evidence>
<dbReference type="SMART" id="SM00283">
    <property type="entry name" value="MA"/>
    <property type="match status" value="1"/>
</dbReference>
<dbReference type="PROSITE" id="PS50111">
    <property type="entry name" value="CHEMOTAXIS_TRANSDUC_2"/>
    <property type="match status" value="1"/>
</dbReference>
<dbReference type="Pfam" id="PF12729">
    <property type="entry name" value="4HB_MCP_1"/>
    <property type="match status" value="1"/>
</dbReference>
<evidence type="ECO:0000256" key="7">
    <source>
        <dbReference type="SAM" id="Phobius"/>
    </source>
</evidence>
<comment type="subcellular location">
    <subcellularLocation>
        <location evidence="1">Cell membrane</location>
    </subcellularLocation>
</comment>
<dbReference type="Proteomes" id="UP001180087">
    <property type="component" value="Chromosome"/>
</dbReference>
<feature type="domain" description="HAMP" evidence="9">
    <location>
        <begin position="209"/>
        <end position="261"/>
    </location>
</feature>
<keyword evidence="7" id="KW-1133">Transmembrane helix</keyword>
<evidence type="ECO:0000256" key="5">
    <source>
        <dbReference type="ARBA" id="ARBA00029447"/>
    </source>
</evidence>
<organism evidence="10 11">
    <name type="scientific">Aciduricibacillus chroicocephali</name>
    <dbReference type="NCBI Taxonomy" id="3054939"/>
    <lineage>
        <taxon>Bacteria</taxon>
        <taxon>Bacillati</taxon>
        <taxon>Bacillota</taxon>
        <taxon>Bacilli</taxon>
        <taxon>Bacillales</taxon>
        <taxon>Bacillaceae</taxon>
        <taxon>Aciduricibacillus</taxon>
    </lineage>
</organism>
<dbReference type="EMBL" id="CP129113">
    <property type="protein sequence ID" value="WLV24098.1"/>
    <property type="molecule type" value="Genomic_DNA"/>
</dbReference>
<name>A0ABY9KTH4_9BACI</name>
<evidence type="ECO:0000256" key="1">
    <source>
        <dbReference type="ARBA" id="ARBA00004236"/>
    </source>
</evidence>
<dbReference type="InterPro" id="IPR004090">
    <property type="entry name" value="Chemotax_Me-accpt_rcpt"/>
</dbReference>
<keyword evidence="2" id="KW-1003">Cell membrane</keyword>
<accession>A0ABY9KTH4</accession>
<comment type="similarity">
    <text evidence="5">Belongs to the methyl-accepting chemotaxis (MCP) protein family.</text>
</comment>
<evidence type="ECO:0000256" key="2">
    <source>
        <dbReference type="ARBA" id="ARBA00022475"/>
    </source>
</evidence>
<feature type="transmembrane region" description="Helical" evidence="7">
    <location>
        <begin position="187"/>
        <end position="207"/>
    </location>
</feature>
<reference evidence="10" key="1">
    <citation type="submission" date="2023-06" db="EMBL/GenBank/DDBJ databases">
        <title>A Treasure from Seagulls: Isolation and Description of Aciduricobacillus qingdaonensis gen. nov., sp. nov., a Rare Obligately Uric Acid-utilizing Member in the Family Bacillaceae.</title>
        <authorList>
            <person name="Liu W."/>
            <person name="Wang B."/>
        </authorList>
    </citation>
    <scope>NUCLEOTIDE SEQUENCE</scope>
    <source>
        <strain evidence="10">44XB</strain>
    </source>
</reference>
<dbReference type="PANTHER" id="PTHR32089:SF112">
    <property type="entry name" value="LYSOZYME-LIKE PROTEIN-RELATED"/>
    <property type="match status" value="1"/>
</dbReference>
<proteinExistence type="inferred from homology"/>
<dbReference type="Gene3D" id="1.10.287.950">
    <property type="entry name" value="Methyl-accepting chemotaxis protein"/>
    <property type="match status" value="1"/>
</dbReference>
<keyword evidence="4 6" id="KW-0807">Transducer</keyword>
<dbReference type="CDD" id="cd06225">
    <property type="entry name" value="HAMP"/>
    <property type="match status" value="1"/>
</dbReference>
<evidence type="ECO:0000313" key="10">
    <source>
        <dbReference type="EMBL" id="WLV24098.1"/>
    </source>
</evidence>
<evidence type="ECO:0000256" key="6">
    <source>
        <dbReference type="PROSITE-ProRule" id="PRU00284"/>
    </source>
</evidence>
<dbReference type="PROSITE" id="PS50885">
    <property type="entry name" value="HAMP"/>
    <property type="match status" value="1"/>
</dbReference>
<dbReference type="Gene3D" id="1.10.8.500">
    <property type="entry name" value="HAMP domain in histidine kinase"/>
    <property type="match status" value="1"/>
</dbReference>
<gene>
    <name evidence="10" type="ORF">QR721_10680</name>
</gene>
<dbReference type="Pfam" id="PF00015">
    <property type="entry name" value="MCPsignal"/>
    <property type="match status" value="1"/>
</dbReference>